<name>A0ABZ1C5G3_9BACT</name>
<dbReference type="CDD" id="cd03396">
    <property type="entry name" value="PAP2_like_6"/>
    <property type="match status" value="1"/>
</dbReference>
<dbReference type="Gene3D" id="1.20.144.10">
    <property type="entry name" value="Phosphatidic acid phosphatase type 2/haloperoxidase"/>
    <property type="match status" value="1"/>
</dbReference>
<dbReference type="Pfam" id="PF01569">
    <property type="entry name" value="PAP2"/>
    <property type="match status" value="1"/>
</dbReference>
<evidence type="ECO:0000259" key="2">
    <source>
        <dbReference type="Pfam" id="PF01569"/>
    </source>
</evidence>
<feature type="domain" description="Phosphatidic acid phosphatase type 2/haloperoxidase" evidence="2">
    <location>
        <begin position="101"/>
        <end position="227"/>
    </location>
</feature>
<dbReference type="RefSeq" id="WP_221031389.1">
    <property type="nucleotide sequence ID" value="NZ_CP139781.1"/>
</dbReference>
<keyword evidence="1" id="KW-0812">Transmembrane</keyword>
<dbReference type="SUPFAM" id="SSF48317">
    <property type="entry name" value="Acid phosphatase/Vanadium-dependent haloperoxidase"/>
    <property type="match status" value="1"/>
</dbReference>
<feature type="transmembrane region" description="Helical" evidence="1">
    <location>
        <begin position="206"/>
        <end position="224"/>
    </location>
</feature>
<dbReference type="EMBL" id="CP139781">
    <property type="protein sequence ID" value="WRQ86468.1"/>
    <property type="molecule type" value="Genomic_DNA"/>
</dbReference>
<protein>
    <submittedName>
        <fullName evidence="3">Phosphatase PAP2 family protein</fullName>
    </submittedName>
</protein>
<feature type="transmembrane region" description="Helical" evidence="1">
    <location>
        <begin position="15"/>
        <end position="34"/>
    </location>
</feature>
<evidence type="ECO:0000313" key="4">
    <source>
        <dbReference type="Proteomes" id="UP000738431"/>
    </source>
</evidence>
<feature type="transmembrane region" description="Helical" evidence="1">
    <location>
        <begin position="98"/>
        <end position="116"/>
    </location>
</feature>
<organism evidence="3 4">
    <name type="scientific">Actomonas aquatica</name>
    <dbReference type="NCBI Taxonomy" id="2866162"/>
    <lineage>
        <taxon>Bacteria</taxon>
        <taxon>Pseudomonadati</taxon>
        <taxon>Verrucomicrobiota</taxon>
        <taxon>Opitutia</taxon>
        <taxon>Opitutales</taxon>
        <taxon>Opitutaceae</taxon>
        <taxon>Actomonas</taxon>
    </lineage>
</organism>
<gene>
    <name evidence="3" type="ORF">K1X11_016755</name>
</gene>
<proteinExistence type="predicted"/>
<feature type="transmembrane region" description="Helical" evidence="1">
    <location>
        <begin position="157"/>
        <end position="176"/>
    </location>
</feature>
<evidence type="ECO:0000256" key="1">
    <source>
        <dbReference type="SAM" id="Phobius"/>
    </source>
</evidence>
<reference evidence="3 4" key="1">
    <citation type="submission" date="2023-12" db="EMBL/GenBank/DDBJ databases">
        <title>Description of an unclassified Opitutus bacterium of Verrucomicrobiota.</title>
        <authorList>
            <person name="Zhang D.-F."/>
        </authorList>
    </citation>
    <scope>NUCLEOTIDE SEQUENCE [LARGE SCALE GENOMIC DNA]</scope>
    <source>
        <strain evidence="3 4">WL0086</strain>
    </source>
</reference>
<dbReference type="Proteomes" id="UP000738431">
    <property type="component" value="Chromosome"/>
</dbReference>
<feature type="transmembrane region" description="Helical" evidence="1">
    <location>
        <begin position="69"/>
        <end position="86"/>
    </location>
</feature>
<keyword evidence="1" id="KW-1133">Transmembrane helix</keyword>
<keyword evidence="4" id="KW-1185">Reference proteome</keyword>
<dbReference type="InterPro" id="IPR000326">
    <property type="entry name" value="PAP2/HPO"/>
</dbReference>
<keyword evidence="1" id="KW-0472">Membrane</keyword>
<sequence>MPDATRSSWNLQRTLWPALVALAGVILLFEFTNLDLWVQDHFFDFATGQWWVDRRAPLPRAFFYNGPKYVIILLAVTLLTLLVGPARWRARWGLERKRIGAVLLTLALVPILIGQLKAHTNVFCPYEITRYGGDVAYVKAWAPHPPELQPERCGRCYPAGHASGGFALFALAGLGATAGWRRWGIGLGLGLGWMMGGYQMLKGAHYLSHTLVTMLVAWVMFLLIQRAFRLAPANGENE</sequence>
<accession>A0ABZ1C5G3</accession>
<dbReference type="InterPro" id="IPR036938">
    <property type="entry name" value="PAP2/HPO_sf"/>
</dbReference>
<evidence type="ECO:0000313" key="3">
    <source>
        <dbReference type="EMBL" id="WRQ86468.1"/>
    </source>
</evidence>